<evidence type="ECO:0000313" key="2">
    <source>
        <dbReference type="Proteomes" id="UP000001915"/>
    </source>
</evidence>
<reference evidence="1 2" key="1">
    <citation type="journal article" date="2010" name="Stand. Genomic Sci.">
        <title>Complete genome sequence of Brachyspira murdochii type strain (56-150).</title>
        <authorList>
            <person name="Pati A."/>
            <person name="Sikorski J."/>
            <person name="Gronow S."/>
            <person name="Munk C."/>
            <person name="Lapidus A."/>
            <person name="Copeland A."/>
            <person name="Glavina Del Tio T."/>
            <person name="Nolan M."/>
            <person name="Lucas S."/>
            <person name="Chen F."/>
            <person name="Tice H."/>
            <person name="Cheng J.F."/>
            <person name="Han C."/>
            <person name="Detter J.C."/>
            <person name="Bruce D."/>
            <person name="Tapia R."/>
            <person name="Goodwin L."/>
            <person name="Pitluck S."/>
            <person name="Liolios K."/>
            <person name="Ivanova N."/>
            <person name="Mavromatis K."/>
            <person name="Mikhailova N."/>
            <person name="Chen A."/>
            <person name="Palaniappan K."/>
            <person name="Land M."/>
            <person name="Hauser L."/>
            <person name="Chang Y.J."/>
            <person name="Jeffries C.D."/>
            <person name="Spring S."/>
            <person name="Rohde M."/>
            <person name="Goker M."/>
            <person name="Bristow J."/>
            <person name="Eisen J.A."/>
            <person name="Markowitz V."/>
            <person name="Hugenholtz P."/>
            <person name="Kyrpides N.C."/>
            <person name="Klenk H.P."/>
        </authorList>
    </citation>
    <scope>NUCLEOTIDE SEQUENCE [LARGE SCALE GENOMIC DNA]</scope>
    <source>
        <strain evidence="2">ATCC 51284 / DSM 12563 / 56-150</strain>
    </source>
</reference>
<dbReference type="RefSeq" id="WP_013113574.1">
    <property type="nucleotide sequence ID" value="NC_014150.1"/>
</dbReference>
<dbReference type="Proteomes" id="UP000001915">
    <property type="component" value="Chromosome"/>
</dbReference>
<dbReference type="AlphaFoldDB" id="D5U8X5"/>
<dbReference type="EMBL" id="CP001959">
    <property type="protein sequence ID" value="ADG71148.1"/>
    <property type="molecule type" value="Genomic_DNA"/>
</dbReference>
<accession>D5U8X5</accession>
<dbReference type="Gene3D" id="2.60.40.1820">
    <property type="match status" value="1"/>
</dbReference>
<gene>
    <name evidence="1" type="ordered locus">Bmur_1052</name>
</gene>
<name>D5U8X5_BRAM5</name>
<evidence type="ECO:0000313" key="1">
    <source>
        <dbReference type="EMBL" id="ADG71148.1"/>
    </source>
</evidence>
<dbReference type="KEGG" id="brm:Bmur_1052"/>
<protein>
    <submittedName>
        <fullName evidence="1">Uncharacterized protein</fullName>
    </submittedName>
</protein>
<organism evidence="1 2">
    <name type="scientific">Brachyspira murdochii (strain ATCC 51284 / DSM 12563 / 56-150)</name>
    <name type="common">Serpulina murdochii</name>
    <dbReference type="NCBI Taxonomy" id="526224"/>
    <lineage>
        <taxon>Bacteria</taxon>
        <taxon>Pseudomonadati</taxon>
        <taxon>Spirochaetota</taxon>
        <taxon>Spirochaetia</taxon>
        <taxon>Brachyspirales</taxon>
        <taxon>Brachyspiraceae</taxon>
        <taxon>Brachyspira</taxon>
    </lineage>
</organism>
<proteinExistence type="predicted"/>
<sequence length="133" mass="15629">MKFSLKNIELIKFEWDYTYLKAVLNIKNTYPVKIRVKNVKADLVSNTEKKFVHIECEDFSIKAMNSDNIVLNITIDNNETSAFIHNFIHHKKSVFKVQFISGKLYLFSLIPINLSNKKKNIDILDIIKHLYHS</sequence>
<dbReference type="SUPFAM" id="SSF117070">
    <property type="entry name" value="LEA14-like"/>
    <property type="match status" value="1"/>
</dbReference>
<dbReference type="HOGENOM" id="CLU_1902664_0_0_12"/>